<dbReference type="PROSITE" id="PS50931">
    <property type="entry name" value="HTH_LYSR"/>
    <property type="match status" value="1"/>
</dbReference>
<accession>A0ABN8KWL4</accession>
<comment type="caution">
    <text evidence="6">The sequence shown here is derived from an EMBL/GenBank/DDBJ whole genome shotgun (WGS) entry which is preliminary data.</text>
</comment>
<evidence type="ECO:0000313" key="6">
    <source>
        <dbReference type="EMBL" id="CAH2717034.1"/>
    </source>
</evidence>
<dbReference type="Gene3D" id="3.40.190.290">
    <property type="match status" value="1"/>
</dbReference>
<reference evidence="6" key="1">
    <citation type="submission" date="2022-04" db="EMBL/GenBank/DDBJ databases">
        <authorList>
            <person name="Criscuolo A."/>
        </authorList>
    </citation>
    <scope>NUCLEOTIDE SEQUENCE</scope>
    <source>
        <strain evidence="6">CIP111895</strain>
    </source>
</reference>
<evidence type="ECO:0000256" key="4">
    <source>
        <dbReference type="ARBA" id="ARBA00023163"/>
    </source>
</evidence>
<protein>
    <submittedName>
        <fullName evidence="6">HTH-type transcriptional regulator CynR</fullName>
    </submittedName>
</protein>
<dbReference type="SUPFAM" id="SSF46785">
    <property type="entry name" value="Winged helix' DNA-binding domain"/>
    <property type="match status" value="1"/>
</dbReference>
<proteinExistence type="inferred from homology"/>
<dbReference type="Proteomes" id="UP000838308">
    <property type="component" value="Unassembled WGS sequence"/>
</dbReference>
<evidence type="ECO:0000256" key="1">
    <source>
        <dbReference type="ARBA" id="ARBA00009437"/>
    </source>
</evidence>
<keyword evidence="4" id="KW-0804">Transcription</keyword>
<evidence type="ECO:0000256" key="2">
    <source>
        <dbReference type="ARBA" id="ARBA00023015"/>
    </source>
</evidence>
<gene>
    <name evidence="6" type="primary">cynR</name>
    <name evidence="6" type="ORF">BACCIP111895_04223</name>
</gene>
<dbReference type="RefSeq" id="WP_406603733.1">
    <property type="nucleotide sequence ID" value="NZ_CALBWS010000037.1"/>
</dbReference>
<keyword evidence="3" id="KW-0238">DNA-binding</keyword>
<dbReference type="CDD" id="cd08438">
    <property type="entry name" value="PBP2_CidR"/>
    <property type="match status" value="1"/>
</dbReference>
<dbReference type="EMBL" id="CALBWS010000037">
    <property type="protein sequence ID" value="CAH2717034.1"/>
    <property type="molecule type" value="Genomic_DNA"/>
</dbReference>
<dbReference type="Gene3D" id="1.10.10.10">
    <property type="entry name" value="Winged helix-like DNA-binding domain superfamily/Winged helix DNA-binding domain"/>
    <property type="match status" value="1"/>
</dbReference>
<feature type="domain" description="HTH lysR-type" evidence="5">
    <location>
        <begin position="1"/>
        <end position="58"/>
    </location>
</feature>
<organism evidence="6 7">
    <name type="scientific">Neobacillus rhizosphaerae</name>
    <dbReference type="NCBI Taxonomy" id="2880965"/>
    <lineage>
        <taxon>Bacteria</taxon>
        <taxon>Bacillati</taxon>
        <taxon>Bacillota</taxon>
        <taxon>Bacilli</taxon>
        <taxon>Bacillales</taxon>
        <taxon>Bacillaceae</taxon>
        <taxon>Neobacillus</taxon>
    </lineage>
</organism>
<dbReference type="InterPro" id="IPR005119">
    <property type="entry name" value="LysR_subst-bd"/>
</dbReference>
<evidence type="ECO:0000256" key="3">
    <source>
        <dbReference type="ARBA" id="ARBA00023125"/>
    </source>
</evidence>
<dbReference type="PRINTS" id="PR00039">
    <property type="entry name" value="HTHLYSR"/>
</dbReference>
<dbReference type="PANTHER" id="PTHR30419">
    <property type="entry name" value="HTH-TYPE TRANSCRIPTIONAL REGULATOR YBHD"/>
    <property type="match status" value="1"/>
</dbReference>
<evidence type="ECO:0000259" key="5">
    <source>
        <dbReference type="PROSITE" id="PS50931"/>
    </source>
</evidence>
<sequence>MELRQLRLFMEVAKQKSITKAAENMHLSQPALSKSIIALEEELGMTLIIRTNKTSDLTDTGKVVLEYAQKMNALQDEMKTTLNDMTNLTRGQINIGLPPFIGSLFFPRVMAKFHHAYPNIELNITEYGGARVVKSVEEGEFELGVAVLPLDEQQFDIYPIVEEEMKLLVYKNHRLASRKEVEIEDLTDEEFIFYHDEFALNQMMRDHFIAAGFEPKILFKSSQWDLMSEMVAANLGITILPQSICNRVFTKDIKIIDLRPAIMWRLAVLTKKDRYLSIAGKTFIDFILKEPL</sequence>
<name>A0ABN8KWL4_9BACI</name>
<dbReference type="InterPro" id="IPR000847">
    <property type="entry name" value="LysR_HTH_N"/>
</dbReference>
<dbReference type="Pfam" id="PF03466">
    <property type="entry name" value="LysR_substrate"/>
    <property type="match status" value="1"/>
</dbReference>
<dbReference type="PANTHER" id="PTHR30419:SF8">
    <property type="entry name" value="NITROGEN ASSIMILATION TRANSCRIPTIONAL ACTIVATOR-RELATED"/>
    <property type="match status" value="1"/>
</dbReference>
<comment type="similarity">
    <text evidence="1">Belongs to the LysR transcriptional regulatory family.</text>
</comment>
<dbReference type="InterPro" id="IPR036388">
    <property type="entry name" value="WH-like_DNA-bd_sf"/>
</dbReference>
<dbReference type="InterPro" id="IPR036390">
    <property type="entry name" value="WH_DNA-bd_sf"/>
</dbReference>
<keyword evidence="2" id="KW-0805">Transcription regulation</keyword>
<dbReference type="SUPFAM" id="SSF53850">
    <property type="entry name" value="Periplasmic binding protein-like II"/>
    <property type="match status" value="1"/>
</dbReference>
<keyword evidence="7" id="KW-1185">Reference proteome</keyword>
<evidence type="ECO:0000313" key="7">
    <source>
        <dbReference type="Proteomes" id="UP000838308"/>
    </source>
</evidence>
<dbReference type="Pfam" id="PF00126">
    <property type="entry name" value="HTH_1"/>
    <property type="match status" value="1"/>
</dbReference>
<dbReference type="InterPro" id="IPR050950">
    <property type="entry name" value="HTH-type_LysR_regulators"/>
</dbReference>